<comment type="caution">
    <text evidence="1">The sequence shown here is derived from an EMBL/GenBank/DDBJ whole genome shotgun (WGS) entry which is preliminary data.</text>
</comment>
<dbReference type="AlphaFoldDB" id="A0A3S5BRJ2"/>
<reference evidence="1" key="1">
    <citation type="submission" date="2018-11" db="EMBL/GenBank/DDBJ databases">
        <authorList>
            <consortium name="Pathogen Informatics"/>
        </authorList>
    </citation>
    <scope>NUCLEOTIDE SEQUENCE</scope>
</reference>
<protein>
    <submittedName>
        <fullName evidence="1">Uncharacterized protein</fullName>
    </submittedName>
</protein>
<dbReference type="Proteomes" id="UP000784294">
    <property type="component" value="Unassembled WGS sequence"/>
</dbReference>
<proteinExistence type="predicted"/>
<keyword evidence="2" id="KW-1185">Reference proteome</keyword>
<sequence length="88" mass="9900">MMAIKVGRKNAQTSLKIIRFPDDLRLTNVAHLILRARSEPNCVLPREAITRVTPGGEGDFDIDEVAFDEEMDIALQEIDSSNLNLDYI</sequence>
<evidence type="ECO:0000313" key="2">
    <source>
        <dbReference type="Proteomes" id="UP000784294"/>
    </source>
</evidence>
<evidence type="ECO:0000313" key="1">
    <source>
        <dbReference type="EMBL" id="VEL14961.1"/>
    </source>
</evidence>
<organism evidence="1 2">
    <name type="scientific">Protopolystoma xenopodis</name>
    <dbReference type="NCBI Taxonomy" id="117903"/>
    <lineage>
        <taxon>Eukaryota</taxon>
        <taxon>Metazoa</taxon>
        <taxon>Spiralia</taxon>
        <taxon>Lophotrochozoa</taxon>
        <taxon>Platyhelminthes</taxon>
        <taxon>Monogenea</taxon>
        <taxon>Polyopisthocotylea</taxon>
        <taxon>Polystomatidea</taxon>
        <taxon>Polystomatidae</taxon>
        <taxon>Protopolystoma</taxon>
    </lineage>
</organism>
<dbReference type="EMBL" id="CAAALY010022919">
    <property type="protein sequence ID" value="VEL14961.1"/>
    <property type="molecule type" value="Genomic_DNA"/>
</dbReference>
<accession>A0A3S5BRJ2</accession>
<name>A0A3S5BRJ2_9PLAT</name>
<gene>
    <name evidence="1" type="ORF">PXEA_LOCUS8401</name>
</gene>